<keyword evidence="2" id="KW-1185">Reference proteome</keyword>
<accession>A0ACC1MCP8</accession>
<evidence type="ECO:0000313" key="1">
    <source>
        <dbReference type="EMBL" id="KAJ2960787.1"/>
    </source>
</evidence>
<reference evidence="1" key="1">
    <citation type="submission" date="2022-08" db="EMBL/GenBank/DDBJ databases">
        <title>Genome Sequence of Lecanicillium fungicola.</title>
        <authorList>
            <person name="Buettner E."/>
        </authorList>
    </citation>
    <scope>NUCLEOTIDE SEQUENCE</scope>
    <source>
        <strain evidence="1">Babe33</strain>
    </source>
</reference>
<organism evidence="1 2">
    <name type="scientific">Zarea fungicola</name>
    <dbReference type="NCBI Taxonomy" id="93591"/>
    <lineage>
        <taxon>Eukaryota</taxon>
        <taxon>Fungi</taxon>
        <taxon>Dikarya</taxon>
        <taxon>Ascomycota</taxon>
        <taxon>Pezizomycotina</taxon>
        <taxon>Sordariomycetes</taxon>
        <taxon>Hypocreomycetidae</taxon>
        <taxon>Hypocreales</taxon>
        <taxon>Cordycipitaceae</taxon>
        <taxon>Zarea</taxon>
    </lineage>
</organism>
<name>A0ACC1MCP8_9HYPO</name>
<comment type="caution">
    <text evidence="1">The sequence shown here is derived from an EMBL/GenBank/DDBJ whole genome shotgun (WGS) entry which is preliminary data.</text>
</comment>
<dbReference type="EMBL" id="JANJQO010003390">
    <property type="protein sequence ID" value="KAJ2960787.1"/>
    <property type="molecule type" value="Genomic_DNA"/>
</dbReference>
<gene>
    <name evidence="1" type="ORF">NQ176_g11034</name>
</gene>
<dbReference type="Proteomes" id="UP001143910">
    <property type="component" value="Unassembled WGS sequence"/>
</dbReference>
<protein>
    <submittedName>
        <fullName evidence="1">Uncharacterized protein</fullName>
    </submittedName>
</protein>
<evidence type="ECO:0000313" key="2">
    <source>
        <dbReference type="Proteomes" id="UP001143910"/>
    </source>
</evidence>
<sequence length="240" mass="26313">MTPQDIADLLQREGSGGQEDDYDETLESGSVVQRRTELLADVLKTCTELLRHADVDQLEVVAEKLGDGSRDTAWRLPYGDSGILSFFLQQLAREDLTNKLKIHSLRIVGNTCADTTKNRARLVEEKGMETIINQLEDETVVQYTIPVLYNVMVEYGKGFINFVTSVIKVVQGPGFTNTNTLSLFLAEPAQSLASELKISQAMMKLLSSPSLPRTPSLPPLPTIPSPCSCLSPSTPRAATT</sequence>
<proteinExistence type="predicted"/>